<dbReference type="AlphaFoldDB" id="W7E9V3"/>
<dbReference type="RefSeq" id="XP_014552313.1">
    <property type="nucleotide sequence ID" value="XM_014696827.1"/>
</dbReference>
<name>W7E9V3_BIPV3</name>
<protein>
    <submittedName>
        <fullName evidence="1">Uncharacterized protein</fullName>
    </submittedName>
</protein>
<dbReference type="EMBL" id="KI968803">
    <property type="protein sequence ID" value="EUN22735.1"/>
    <property type="molecule type" value="Genomic_DNA"/>
</dbReference>
<reference evidence="1 2" key="1">
    <citation type="journal article" date="2013" name="PLoS Genet.">
        <title>Comparative genome structure, secondary metabolite, and effector coding capacity across Cochliobolus pathogens.</title>
        <authorList>
            <person name="Condon B.J."/>
            <person name="Leng Y."/>
            <person name="Wu D."/>
            <person name="Bushley K.E."/>
            <person name="Ohm R.A."/>
            <person name="Otillar R."/>
            <person name="Martin J."/>
            <person name="Schackwitz W."/>
            <person name="Grimwood J."/>
            <person name="MohdZainudin N."/>
            <person name="Xue C."/>
            <person name="Wang R."/>
            <person name="Manning V.A."/>
            <person name="Dhillon B."/>
            <person name="Tu Z.J."/>
            <person name="Steffenson B.J."/>
            <person name="Salamov A."/>
            <person name="Sun H."/>
            <person name="Lowry S."/>
            <person name="LaButti K."/>
            <person name="Han J."/>
            <person name="Copeland A."/>
            <person name="Lindquist E."/>
            <person name="Barry K."/>
            <person name="Schmutz J."/>
            <person name="Baker S.E."/>
            <person name="Ciuffetti L.M."/>
            <person name="Grigoriev I.V."/>
            <person name="Zhong S."/>
            <person name="Turgeon B.G."/>
        </authorList>
    </citation>
    <scope>NUCLEOTIDE SEQUENCE [LARGE SCALE GENOMIC DNA]</scope>
    <source>
        <strain evidence="1 2">FI3</strain>
    </source>
</reference>
<organism evidence="1 2">
    <name type="scientific">Bipolaris victoriae (strain FI3)</name>
    <name type="common">Victoria blight of oats agent</name>
    <name type="synonym">Cochliobolus victoriae</name>
    <dbReference type="NCBI Taxonomy" id="930091"/>
    <lineage>
        <taxon>Eukaryota</taxon>
        <taxon>Fungi</taxon>
        <taxon>Dikarya</taxon>
        <taxon>Ascomycota</taxon>
        <taxon>Pezizomycotina</taxon>
        <taxon>Dothideomycetes</taxon>
        <taxon>Pleosporomycetidae</taxon>
        <taxon>Pleosporales</taxon>
        <taxon>Pleosporineae</taxon>
        <taxon>Pleosporaceae</taxon>
        <taxon>Bipolaris</taxon>
    </lineage>
</organism>
<evidence type="ECO:0000313" key="1">
    <source>
        <dbReference type="EMBL" id="EUN22735.1"/>
    </source>
</evidence>
<dbReference type="HOGENOM" id="CLU_3013861_0_0_1"/>
<sequence length="56" mass="6363">MSKLSSSSLDSTSRTSSDISLFRYEQVFNSFDCFSLYKACKQGSSLLHQPSTWLLF</sequence>
<keyword evidence="2" id="KW-1185">Reference proteome</keyword>
<gene>
    <name evidence="1" type="ORF">COCVIDRAFT_110626</name>
</gene>
<dbReference type="GeneID" id="26249813"/>
<dbReference type="Proteomes" id="UP000054337">
    <property type="component" value="Unassembled WGS sequence"/>
</dbReference>
<proteinExistence type="predicted"/>
<accession>W7E9V3</accession>
<evidence type="ECO:0000313" key="2">
    <source>
        <dbReference type="Proteomes" id="UP000054337"/>
    </source>
</evidence>